<comment type="caution">
    <text evidence="2">The sequence shown here is derived from an EMBL/GenBank/DDBJ whole genome shotgun (WGS) entry which is preliminary data.</text>
</comment>
<dbReference type="InterPro" id="IPR055803">
    <property type="entry name" value="DUF7379"/>
</dbReference>
<dbReference type="EMBL" id="QLII01000001">
    <property type="protein sequence ID" value="RAI75911.1"/>
    <property type="molecule type" value="Genomic_DNA"/>
</dbReference>
<organism evidence="2 3">
    <name type="scientific">Spirosoma telluris</name>
    <dbReference type="NCBI Taxonomy" id="2183553"/>
    <lineage>
        <taxon>Bacteria</taxon>
        <taxon>Pseudomonadati</taxon>
        <taxon>Bacteroidota</taxon>
        <taxon>Cytophagia</taxon>
        <taxon>Cytophagales</taxon>
        <taxon>Cytophagaceae</taxon>
        <taxon>Spirosoma</taxon>
    </lineage>
</organism>
<proteinExistence type="predicted"/>
<dbReference type="OrthoDB" id="1491023at2"/>
<dbReference type="PANTHER" id="PTHR37946">
    <property type="entry name" value="SLL1969 PROTEIN"/>
    <property type="match status" value="1"/>
</dbReference>
<dbReference type="Gene3D" id="3.40.50.1820">
    <property type="entry name" value="alpha/beta hydrolase"/>
    <property type="match status" value="1"/>
</dbReference>
<dbReference type="InterPro" id="IPR029058">
    <property type="entry name" value="AB_hydrolase_fold"/>
</dbReference>
<evidence type="ECO:0000259" key="1">
    <source>
        <dbReference type="Pfam" id="PF24096"/>
    </source>
</evidence>
<feature type="domain" description="DUF7379" evidence="1">
    <location>
        <begin position="150"/>
        <end position="269"/>
    </location>
</feature>
<evidence type="ECO:0000313" key="2">
    <source>
        <dbReference type="EMBL" id="RAI75911.1"/>
    </source>
</evidence>
<dbReference type="Proteomes" id="UP000249016">
    <property type="component" value="Unassembled WGS sequence"/>
</dbReference>
<accession>A0A327NKL3</accession>
<dbReference type="Pfam" id="PF24096">
    <property type="entry name" value="DUF7379"/>
    <property type="match status" value="1"/>
</dbReference>
<dbReference type="AlphaFoldDB" id="A0A327NKL3"/>
<sequence>MGNASLQPFNWLTTRGEAAPLNVLELYDFTNREVISPEQPLLIDFPFSPDTNLLALAIDPATGLYFSAGSQLDNGTVAIHTLPDESISQRSLFGSIKIFFYKVVLSKVGIAYTYPRLALATLSNDLEVIYETDPKKIQKALQPDTVKHILLFTHGIIGDTLEMTKAARLALTADGSPIETKVDAILTFDYENLNTRIQDNARLLKERLADVGIKAQDGKQVTIIAHSMGGLITRWMIEKLKGDAFIDRLILCGTPNEGTPLADVRDAVEVLLTFAVNGASFLKPWLFGINLLGKLGADVSVSFKQMDMVTGIYEELNDKTDPQIPYTIIAGDIRQIGLNLTPEMTLIQKLFTRLGRAATYDLLDKLVFKASNDIAVGTESILSIPGSENWTKSPVTFTVACDHLNYFINPESLRVLGRLF</sequence>
<dbReference type="SUPFAM" id="SSF53474">
    <property type="entry name" value="alpha/beta-Hydrolases"/>
    <property type="match status" value="1"/>
</dbReference>
<gene>
    <name evidence="2" type="ORF">HMF3257_20230</name>
</gene>
<dbReference type="RefSeq" id="WP_111344831.1">
    <property type="nucleotide sequence ID" value="NZ_QLII01000001.1"/>
</dbReference>
<reference evidence="2 3" key="1">
    <citation type="submission" date="2018-06" db="EMBL/GenBank/DDBJ databases">
        <title>Spirosoma sp. HMF3257 Genome sequencing and assembly.</title>
        <authorList>
            <person name="Kang H."/>
            <person name="Cha I."/>
            <person name="Kim H."/>
            <person name="Kang J."/>
            <person name="Joh K."/>
        </authorList>
    </citation>
    <scope>NUCLEOTIDE SEQUENCE [LARGE SCALE GENOMIC DNA]</scope>
    <source>
        <strain evidence="2 3">HMF3257</strain>
    </source>
</reference>
<evidence type="ECO:0000313" key="3">
    <source>
        <dbReference type="Proteomes" id="UP000249016"/>
    </source>
</evidence>
<protein>
    <recommendedName>
        <fullName evidence="1">DUF7379 domain-containing protein</fullName>
    </recommendedName>
</protein>
<name>A0A327NKL3_9BACT</name>
<dbReference type="PANTHER" id="PTHR37946:SF1">
    <property type="entry name" value="SLL1969 PROTEIN"/>
    <property type="match status" value="1"/>
</dbReference>
<keyword evidence="3" id="KW-1185">Reference proteome</keyword>